<keyword evidence="2 4" id="KW-0238">DNA-binding</keyword>
<feature type="domain" description="HTH tetR-type" evidence="5">
    <location>
        <begin position="6"/>
        <end position="66"/>
    </location>
</feature>
<dbReference type="Pfam" id="PF16925">
    <property type="entry name" value="TetR_C_13"/>
    <property type="match status" value="1"/>
</dbReference>
<dbReference type="InterPro" id="IPR036271">
    <property type="entry name" value="Tet_transcr_reg_TetR-rel_C_sf"/>
</dbReference>
<name>A0ABN2DY53_9ACTN</name>
<evidence type="ECO:0000313" key="6">
    <source>
        <dbReference type="EMBL" id="GAA1590384.1"/>
    </source>
</evidence>
<keyword evidence="1" id="KW-0805">Transcription regulation</keyword>
<dbReference type="EMBL" id="BAAAOS010000035">
    <property type="protein sequence ID" value="GAA1590384.1"/>
    <property type="molecule type" value="Genomic_DNA"/>
</dbReference>
<dbReference type="InterPro" id="IPR001647">
    <property type="entry name" value="HTH_TetR"/>
</dbReference>
<dbReference type="Proteomes" id="UP001500393">
    <property type="component" value="Unassembled WGS sequence"/>
</dbReference>
<keyword evidence="7" id="KW-1185">Reference proteome</keyword>
<dbReference type="Pfam" id="PF00440">
    <property type="entry name" value="TetR_N"/>
    <property type="match status" value="1"/>
</dbReference>
<dbReference type="PANTHER" id="PTHR47506:SF1">
    <property type="entry name" value="HTH-TYPE TRANSCRIPTIONAL REGULATOR YJDC"/>
    <property type="match status" value="1"/>
</dbReference>
<dbReference type="SUPFAM" id="SSF48498">
    <property type="entry name" value="Tetracyclin repressor-like, C-terminal domain"/>
    <property type="match status" value="1"/>
</dbReference>
<sequence>MARPRTFDTEAAVAASIDVFRRHGYRGTSIRDLSAHLGLSLSSIYRAYGDKHGLFLRALDHYRHTESTQNCQLFLESEATIDGLCRSLAAMVLTEEDPDDPAGCFAINTAAELGRTDASVVERTEAAFGLTRAGLRDMAQRLHENGTLRPDCEVDAFIDTLFTLILGWRLRVRSGHDPITIRASIVAAVTPWAALAP</sequence>
<dbReference type="PANTHER" id="PTHR47506">
    <property type="entry name" value="TRANSCRIPTIONAL REGULATORY PROTEIN"/>
    <property type="match status" value="1"/>
</dbReference>
<evidence type="ECO:0000256" key="3">
    <source>
        <dbReference type="ARBA" id="ARBA00023163"/>
    </source>
</evidence>
<evidence type="ECO:0000313" key="7">
    <source>
        <dbReference type="Proteomes" id="UP001500393"/>
    </source>
</evidence>
<evidence type="ECO:0000259" key="5">
    <source>
        <dbReference type="PROSITE" id="PS50977"/>
    </source>
</evidence>
<dbReference type="RefSeq" id="WP_344217930.1">
    <property type="nucleotide sequence ID" value="NZ_BAAAOS010000035.1"/>
</dbReference>
<accession>A0ABN2DY53</accession>
<dbReference type="Gene3D" id="1.10.357.10">
    <property type="entry name" value="Tetracycline Repressor, domain 2"/>
    <property type="match status" value="1"/>
</dbReference>
<protein>
    <submittedName>
        <fullName evidence="6">TetR/AcrR family transcriptional regulator</fullName>
    </submittedName>
</protein>
<evidence type="ECO:0000256" key="4">
    <source>
        <dbReference type="PROSITE-ProRule" id="PRU00335"/>
    </source>
</evidence>
<reference evidence="6 7" key="1">
    <citation type="journal article" date="2019" name="Int. J. Syst. Evol. Microbiol.">
        <title>The Global Catalogue of Microorganisms (GCM) 10K type strain sequencing project: providing services to taxonomists for standard genome sequencing and annotation.</title>
        <authorList>
            <consortium name="The Broad Institute Genomics Platform"/>
            <consortium name="The Broad Institute Genome Sequencing Center for Infectious Disease"/>
            <person name="Wu L."/>
            <person name="Ma J."/>
        </authorList>
    </citation>
    <scope>NUCLEOTIDE SEQUENCE [LARGE SCALE GENOMIC DNA]</scope>
    <source>
        <strain evidence="6 7">JCM 14969</strain>
    </source>
</reference>
<keyword evidence="3" id="KW-0804">Transcription</keyword>
<proteinExistence type="predicted"/>
<dbReference type="Gene3D" id="1.10.10.60">
    <property type="entry name" value="Homeodomain-like"/>
    <property type="match status" value="1"/>
</dbReference>
<evidence type="ECO:0000256" key="2">
    <source>
        <dbReference type="ARBA" id="ARBA00023125"/>
    </source>
</evidence>
<dbReference type="PROSITE" id="PS50977">
    <property type="entry name" value="HTH_TETR_2"/>
    <property type="match status" value="1"/>
</dbReference>
<organism evidence="6 7">
    <name type="scientific">Kribbella sancticallisti</name>
    <dbReference type="NCBI Taxonomy" id="460087"/>
    <lineage>
        <taxon>Bacteria</taxon>
        <taxon>Bacillati</taxon>
        <taxon>Actinomycetota</taxon>
        <taxon>Actinomycetes</taxon>
        <taxon>Propionibacteriales</taxon>
        <taxon>Kribbellaceae</taxon>
        <taxon>Kribbella</taxon>
    </lineage>
</organism>
<evidence type="ECO:0000256" key="1">
    <source>
        <dbReference type="ARBA" id="ARBA00023015"/>
    </source>
</evidence>
<dbReference type="InterPro" id="IPR011075">
    <property type="entry name" value="TetR_C"/>
</dbReference>
<comment type="caution">
    <text evidence="6">The sequence shown here is derived from an EMBL/GenBank/DDBJ whole genome shotgun (WGS) entry which is preliminary data.</text>
</comment>
<gene>
    <name evidence="6" type="ORF">GCM10009789_50060</name>
</gene>
<feature type="DNA-binding region" description="H-T-H motif" evidence="4">
    <location>
        <begin position="29"/>
        <end position="48"/>
    </location>
</feature>
<dbReference type="SUPFAM" id="SSF46689">
    <property type="entry name" value="Homeodomain-like"/>
    <property type="match status" value="1"/>
</dbReference>
<dbReference type="InterPro" id="IPR009057">
    <property type="entry name" value="Homeodomain-like_sf"/>
</dbReference>